<dbReference type="Proteomes" id="UP000492821">
    <property type="component" value="Unassembled WGS sequence"/>
</dbReference>
<sequence length="273" mass="31390">MPFPLHALDYGSRCRLRELATPGEAYYLQTAAPVFTGLKPIQTITHLSDKIVVVSINDKGEFCARRMPNSLALLSYPMKLNGNAPFCVTKTFRIMDFDIKHNAQLIFDNFVLEPEVISFVGGRLTSKFLHDVSVKVKTDVSTVDFLCTFDADVTFDFLCTLFKNMKRLQFSYDQTLHHRWIDTLIDSKLTNMIQIDISEASIDALYVDMFKLIEFMQAQTLSFYIVINLRDDCDDSIKKRAVFNLCGNRSFWLLQWLKGQMGSFRIPLKIDCD</sequence>
<evidence type="ECO:0000313" key="1">
    <source>
        <dbReference type="Proteomes" id="UP000492821"/>
    </source>
</evidence>
<accession>A0A7E4ZZN0</accession>
<dbReference type="WBParaSite" id="Pan_g5688.t1">
    <property type="protein sequence ID" value="Pan_g5688.t1"/>
    <property type="gene ID" value="Pan_g5688"/>
</dbReference>
<protein>
    <submittedName>
        <fullName evidence="2">F-box domain-containing protein</fullName>
    </submittedName>
</protein>
<reference evidence="2" key="2">
    <citation type="submission" date="2020-10" db="UniProtKB">
        <authorList>
            <consortium name="WormBaseParasite"/>
        </authorList>
    </citation>
    <scope>IDENTIFICATION</scope>
</reference>
<name>A0A7E4ZZN0_PANRE</name>
<proteinExistence type="predicted"/>
<organism evidence="1 2">
    <name type="scientific">Panagrellus redivivus</name>
    <name type="common">Microworm</name>
    <dbReference type="NCBI Taxonomy" id="6233"/>
    <lineage>
        <taxon>Eukaryota</taxon>
        <taxon>Metazoa</taxon>
        <taxon>Ecdysozoa</taxon>
        <taxon>Nematoda</taxon>
        <taxon>Chromadorea</taxon>
        <taxon>Rhabditida</taxon>
        <taxon>Tylenchina</taxon>
        <taxon>Panagrolaimomorpha</taxon>
        <taxon>Panagrolaimoidea</taxon>
        <taxon>Panagrolaimidae</taxon>
        <taxon>Panagrellus</taxon>
    </lineage>
</organism>
<reference evidence="1" key="1">
    <citation type="journal article" date="2013" name="Genetics">
        <title>The draft genome and transcriptome of Panagrellus redivivus are shaped by the harsh demands of a free-living lifestyle.</title>
        <authorList>
            <person name="Srinivasan J."/>
            <person name="Dillman A.R."/>
            <person name="Macchietto M.G."/>
            <person name="Heikkinen L."/>
            <person name="Lakso M."/>
            <person name="Fracchia K.M."/>
            <person name="Antoshechkin I."/>
            <person name="Mortazavi A."/>
            <person name="Wong G."/>
            <person name="Sternberg P.W."/>
        </authorList>
    </citation>
    <scope>NUCLEOTIDE SEQUENCE [LARGE SCALE GENOMIC DNA]</scope>
    <source>
        <strain evidence="1">MT8872</strain>
    </source>
</reference>
<dbReference type="AlphaFoldDB" id="A0A7E4ZZN0"/>
<keyword evidence="1" id="KW-1185">Reference proteome</keyword>
<evidence type="ECO:0000313" key="2">
    <source>
        <dbReference type="WBParaSite" id="Pan_g5688.t1"/>
    </source>
</evidence>